<dbReference type="AlphaFoldDB" id="A0A1Q8BRZ2"/>
<dbReference type="Proteomes" id="UP000185596">
    <property type="component" value="Unassembled WGS sequence"/>
</dbReference>
<sequence>MAPAGSVVAGVSPAPGISGTEDDGGVAEGMDGDPPPPPPLPVPPPGVAGGPPYCVEEDWVGPGWDAVCWGWRGWPNAFSYSARYPFNSS</sequence>
<feature type="compositionally biased region" description="Pro residues" evidence="1">
    <location>
        <begin position="33"/>
        <end position="46"/>
    </location>
</feature>
<evidence type="ECO:0000313" key="2">
    <source>
        <dbReference type="EMBL" id="OLF04861.1"/>
    </source>
</evidence>
<gene>
    <name evidence="2" type="ORF">BU204_37565</name>
</gene>
<comment type="caution">
    <text evidence="2">The sequence shown here is derived from an EMBL/GenBank/DDBJ whole genome shotgun (WGS) entry which is preliminary data.</text>
</comment>
<dbReference type="EMBL" id="MSIE01000153">
    <property type="protein sequence ID" value="OLF04861.1"/>
    <property type="molecule type" value="Genomic_DNA"/>
</dbReference>
<protein>
    <submittedName>
        <fullName evidence="2">Uncharacterized protein</fullName>
    </submittedName>
</protein>
<accession>A0A1Q8BRZ2</accession>
<name>A0A1Q8BRZ2_9PSEU</name>
<evidence type="ECO:0000313" key="3">
    <source>
        <dbReference type="Proteomes" id="UP000185596"/>
    </source>
</evidence>
<keyword evidence="3" id="KW-1185">Reference proteome</keyword>
<feature type="region of interest" description="Disordered" evidence="1">
    <location>
        <begin position="1"/>
        <end position="51"/>
    </location>
</feature>
<evidence type="ECO:0000256" key="1">
    <source>
        <dbReference type="SAM" id="MobiDB-lite"/>
    </source>
</evidence>
<dbReference type="STRING" id="1912961.BU204_37565"/>
<reference evidence="2 3" key="1">
    <citation type="submission" date="2016-12" db="EMBL/GenBank/DDBJ databases">
        <title>The draft genome sequence of Actinophytocola sp. 11-183.</title>
        <authorList>
            <person name="Wang W."/>
            <person name="Yuan L."/>
        </authorList>
    </citation>
    <scope>NUCLEOTIDE SEQUENCE [LARGE SCALE GENOMIC DNA]</scope>
    <source>
        <strain evidence="2 3">11-183</strain>
    </source>
</reference>
<organism evidence="2 3">
    <name type="scientific">Actinophytocola xanthii</name>
    <dbReference type="NCBI Taxonomy" id="1912961"/>
    <lineage>
        <taxon>Bacteria</taxon>
        <taxon>Bacillati</taxon>
        <taxon>Actinomycetota</taxon>
        <taxon>Actinomycetes</taxon>
        <taxon>Pseudonocardiales</taxon>
        <taxon>Pseudonocardiaceae</taxon>
    </lineage>
</organism>
<proteinExistence type="predicted"/>